<organism evidence="3 4">
    <name type="scientific">Favolaschia claudopus</name>
    <dbReference type="NCBI Taxonomy" id="2862362"/>
    <lineage>
        <taxon>Eukaryota</taxon>
        <taxon>Fungi</taxon>
        <taxon>Dikarya</taxon>
        <taxon>Basidiomycota</taxon>
        <taxon>Agaricomycotina</taxon>
        <taxon>Agaricomycetes</taxon>
        <taxon>Agaricomycetidae</taxon>
        <taxon>Agaricales</taxon>
        <taxon>Marasmiineae</taxon>
        <taxon>Mycenaceae</taxon>
        <taxon>Favolaschia</taxon>
    </lineage>
</organism>
<evidence type="ECO:0000259" key="2">
    <source>
        <dbReference type="Pfam" id="PF16035"/>
    </source>
</evidence>
<name>A0AAW0EKF4_9AGAR</name>
<evidence type="ECO:0000256" key="1">
    <source>
        <dbReference type="SAM" id="SignalP"/>
    </source>
</evidence>
<sequence>MASLAMIRSRRIALAGLGLGLLSCVHLDANPFQSDYVVDADTGIEFPRRVYVPGQFKSGPLELVGLGVRTVSFIGIQVYSIGFYADLTSPTLKLTPSMSSDEKIEHIIRNSAVLLRLIPTRSTSYTHLRDAFMRALNARLQEAQKSGTLTQDDALAVAGPMRALKTLFPNTPLAKHASLDLYVPAPVLGQPRPLIVRDLGSVVNNFVSTELVLHYFTGNSPSPKLKKSTVERLESV</sequence>
<dbReference type="SUPFAM" id="SSF54626">
    <property type="entry name" value="Chalcone isomerase"/>
    <property type="match status" value="1"/>
</dbReference>
<evidence type="ECO:0000313" key="3">
    <source>
        <dbReference type="EMBL" id="KAK7064512.1"/>
    </source>
</evidence>
<feature type="chain" id="PRO_5043642730" evidence="1">
    <location>
        <begin position="30"/>
        <end position="236"/>
    </location>
</feature>
<comment type="caution">
    <text evidence="3">The sequence shown here is derived from an EMBL/GenBank/DDBJ whole genome shotgun (WGS) entry which is preliminary data.</text>
</comment>
<dbReference type="PANTHER" id="PTHR47284:SF3">
    <property type="entry name" value="FATTY-ACID-BINDING PROTEIN 2"/>
    <property type="match status" value="1"/>
</dbReference>
<feature type="signal peptide" evidence="1">
    <location>
        <begin position="1"/>
        <end position="29"/>
    </location>
</feature>
<dbReference type="InterPro" id="IPR016087">
    <property type="entry name" value="Chalcone_isomerase"/>
</dbReference>
<dbReference type="Proteomes" id="UP001362999">
    <property type="component" value="Unassembled WGS sequence"/>
</dbReference>
<dbReference type="GO" id="GO:0016787">
    <property type="term" value="F:hydrolase activity"/>
    <property type="evidence" value="ECO:0007669"/>
    <property type="project" value="UniProtKB-KW"/>
</dbReference>
<dbReference type="InterPro" id="IPR036298">
    <property type="entry name" value="Chalcone_isomerase_sf"/>
</dbReference>
<dbReference type="Gene3D" id="3.50.70.10">
    <property type="match status" value="1"/>
</dbReference>
<proteinExistence type="predicted"/>
<dbReference type="InterPro" id="IPR016088">
    <property type="entry name" value="Chalcone_isomerase_3-sand"/>
</dbReference>
<feature type="domain" description="Chalcone isomerase" evidence="2">
    <location>
        <begin position="61"/>
        <end position="86"/>
    </location>
</feature>
<reference evidence="3 4" key="1">
    <citation type="journal article" date="2024" name="J Genomics">
        <title>Draft genome sequencing and assembly of Favolaschia claudopus CIRM-BRFM 2984 isolated from oak limbs.</title>
        <authorList>
            <person name="Navarro D."/>
            <person name="Drula E."/>
            <person name="Chaduli D."/>
            <person name="Cazenave R."/>
            <person name="Ahrendt S."/>
            <person name="Wang J."/>
            <person name="Lipzen A."/>
            <person name="Daum C."/>
            <person name="Barry K."/>
            <person name="Grigoriev I.V."/>
            <person name="Favel A."/>
            <person name="Rosso M.N."/>
            <person name="Martin F."/>
        </authorList>
    </citation>
    <scope>NUCLEOTIDE SEQUENCE [LARGE SCALE GENOMIC DNA]</scope>
    <source>
        <strain evidence="3 4">CIRM-BRFM 2984</strain>
    </source>
</reference>
<keyword evidence="1" id="KW-0732">Signal</keyword>
<feature type="domain" description="Chalcone isomerase" evidence="2">
    <location>
        <begin position="98"/>
        <end position="230"/>
    </location>
</feature>
<dbReference type="Pfam" id="PF16035">
    <property type="entry name" value="Chalcone_2"/>
    <property type="match status" value="2"/>
</dbReference>
<evidence type="ECO:0000313" key="4">
    <source>
        <dbReference type="Proteomes" id="UP001362999"/>
    </source>
</evidence>
<keyword evidence="4" id="KW-1185">Reference proteome</keyword>
<keyword evidence="3" id="KW-0378">Hydrolase</keyword>
<dbReference type="AlphaFoldDB" id="A0AAW0EKF4"/>
<dbReference type="PANTHER" id="PTHR47284">
    <property type="entry name" value="FATTY-ACID-BINDING PROTEIN 2"/>
    <property type="match status" value="1"/>
</dbReference>
<dbReference type="GO" id="GO:0016872">
    <property type="term" value="F:intramolecular lyase activity"/>
    <property type="evidence" value="ECO:0007669"/>
    <property type="project" value="InterPro"/>
</dbReference>
<dbReference type="EMBL" id="JAWWNJ010000001">
    <property type="protein sequence ID" value="KAK7064512.1"/>
    <property type="molecule type" value="Genomic_DNA"/>
</dbReference>
<protein>
    <submittedName>
        <fullName evidence="3">P-loop containing nucleoside triphosphate hydrolase protein</fullName>
    </submittedName>
</protein>
<accession>A0AAW0EKF4</accession>
<gene>
    <name evidence="3" type="ORF">R3P38DRAFT_2824974</name>
</gene>